<organism evidence="2 3">
    <name type="scientific">Ataeniobius toweri</name>
    <dbReference type="NCBI Taxonomy" id="208326"/>
    <lineage>
        <taxon>Eukaryota</taxon>
        <taxon>Metazoa</taxon>
        <taxon>Chordata</taxon>
        <taxon>Craniata</taxon>
        <taxon>Vertebrata</taxon>
        <taxon>Euteleostomi</taxon>
        <taxon>Actinopterygii</taxon>
        <taxon>Neopterygii</taxon>
        <taxon>Teleostei</taxon>
        <taxon>Neoteleostei</taxon>
        <taxon>Acanthomorphata</taxon>
        <taxon>Ovalentaria</taxon>
        <taxon>Atherinomorphae</taxon>
        <taxon>Cyprinodontiformes</taxon>
        <taxon>Goodeidae</taxon>
        <taxon>Ataeniobius</taxon>
    </lineage>
</organism>
<comment type="caution">
    <text evidence="2">The sequence shown here is derived from an EMBL/GenBank/DDBJ whole genome shotgun (WGS) entry which is preliminary data.</text>
</comment>
<feature type="region of interest" description="Disordered" evidence="1">
    <location>
        <begin position="42"/>
        <end position="141"/>
    </location>
</feature>
<sequence>MMTPTPWWMHQYTPPLSEMVESPVEPHHYKSYISPLHQSCKALRGNLQPPASGEGHRDSNPGGTTGEAAVSLPNRLLRTPQGQCKANKCKPERGCNKTIRQAKHGSTVKNKTKQSQTGLQTTNKAKAKHGSTANKTNQTKG</sequence>
<keyword evidence="3" id="KW-1185">Reference proteome</keyword>
<gene>
    <name evidence="2" type="ORF">ATANTOWER_022437</name>
</gene>
<dbReference type="Proteomes" id="UP001345963">
    <property type="component" value="Unassembled WGS sequence"/>
</dbReference>
<feature type="compositionally biased region" description="Polar residues" evidence="1">
    <location>
        <begin position="131"/>
        <end position="141"/>
    </location>
</feature>
<proteinExistence type="predicted"/>
<accession>A0ABU7AZ45</accession>
<name>A0ABU7AZ45_9TELE</name>
<reference evidence="2 3" key="1">
    <citation type="submission" date="2021-07" db="EMBL/GenBank/DDBJ databases">
        <authorList>
            <person name="Palmer J.M."/>
        </authorList>
    </citation>
    <scope>NUCLEOTIDE SEQUENCE [LARGE SCALE GENOMIC DNA]</scope>
    <source>
        <strain evidence="2 3">AT_MEX2019</strain>
        <tissue evidence="2">Muscle</tissue>
    </source>
</reference>
<protein>
    <submittedName>
        <fullName evidence="2">Uncharacterized protein</fullName>
    </submittedName>
</protein>
<dbReference type="EMBL" id="JAHUTI010034400">
    <property type="protein sequence ID" value="MED6243561.1"/>
    <property type="molecule type" value="Genomic_DNA"/>
</dbReference>
<evidence type="ECO:0000256" key="1">
    <source>
        <dbReference type="SAM" id="MobiDB-lite"/>
    </source>
</evidence>
<evidence type="ECO:0000313" key="2">
    <source>
        <dbReference type="EMBL" id="MED6243561.1"/>
    </source>
</evidence>
<evidence type="ECO:0000313" key="3">
    <source>
        <dbReference type="Proteomes" id="UP001345963"/>
    </source>
</evidence>
<feature type="compositionally biased region" description="Polar residues" evidence="1">
    <location>
        <begin position="107"/>
        <end position="124"/>
    </location>
</feature>